<dbReference type="Gene3D" id="1.20.1250.20">
    <property type="entry name" value="MFS general substrate transporter like domains"/>
    <property type="match status" value="1"/>
</dbReference>
<feature type="transmembrane region" description="Helical" evidence="7">
    <location>
        <begin position="70"/>
        <end position="92"/>
    </location>
</feature>
<dbReference type="EMBL" id="CP095075">
    <property type="protein sequence ID" value="UOR12871.1"/>
    <property type="molecule type" value="Genomic_DNA"/>
</dbReference>
<evidence type="ECO:0000256" key="6">
    <source>
        <dbReference type="ARBA" id="ARBA00023136"/>
    </source>
</evidence>
<dbReference type="SUPFAM" id="SSF103473">
    <property type="entry name" value="MFS general substrate transporter"/>
    <property type="match status" value="1"/>
</dbReference>
<evidence type="ECO:0000313" key="8">
    <source>
        <dbReference type="EMBL" id="UOR12871.1"/>
    </source>
</evidence>
<feature type="transmembrane region" description="Helical" evidence="7">
    <location>
        <begin position="279"/>
        <end position="299"/>
    </location>
</feature>
<evidence type="ECO:0000256" key="4">
    <source>
        <dbReference type="ARBA" id="ARBA00022692"/>
    </source>
</evidence>
<feature type="transmembrane region" description="Helical" evidence="7">
    <location>
        <begin position="213"/>
        <end position="234"/>
    </location>
</feature>
<keyword evidence="9" id="KW-1185">Reference proteome</keyword>
<name>A0ABY4HE85_9BACI</name>
<comment type="subcellular location">
    <subcellularLocation>
        <location evidence="1">Cell membrane</location>
        <topology evidence="1">Multi-pass membrane protein</topology>
    </subcellularLocation>
</comment>
<dbReference type="InterPro" id="IPR011701">
    <property type="entry name" value="MFS"/>
</dbReference>
<dbReference type="Pfam" id="PF07690">
    <property type="entry name" value="MFS_1"/>
    <property type="match status" value="1"/>
</dbReference>
<feature type="transmembrane region" description="Helical" evidence="7">
    <location>
        <begin position="189"/>
        <end position="207"/>
    </location>
</feature>
<sequence>MLSYLYLLIVSFLIQSIGCFFNPAHRSVLPSITIEEERTKANSLNDTLTRSVTVLSPVLSVWLLHSYGAVHFFTFDALTYAISALCIAQVHLKESKPVVNKSIKAVFGAIIEFASWTKAHSTVRQLFLFTFITVFFNTWVWEVGLLLALSEMSSQSEELYSILQGVFGGVVILTNIVLPYFIKKMTLRLYLVGAFIWGTGITYYGLLYDIKHFFIGCAIVGVGLPVAGLARVYLLQSLVPEDKMGRAFSSNAVLLYFSNTISLGLYGLLVLFIPIQHLMIGSGFLIVIVSVVSLLFKTVNSAKFTRRFPINFLK</sequence>
<reference evidence="8" key="1">
    <citation type="submission" date="2022-04" db="EMBL/GenBank/DDBJ databases">
        <title>Halobacillus sp. isolated from saltern.</title>
        <authorList>
            <person name="Won M."/>
            <person name="Lee C.-M."/>
            <person name="Woen H.-Y."/>
            <person name="Kwon S.-W."/>
        </authorList>
    </citation>
    <scope>NUCLEOTIDE SEQUENCE</scope>
    <source>
        <strain evidence="8">SSHM10-5</strain>
    </source>
</reference>
<feature type="transmembrane region" description="Helical" evidence="7">
    <location>
        <begin position="161"/>
        <end position="182"/>
    </location>
</feature>
<feature type="transmembrane region" description="Helical" evidence="7">
    <location>
        <begin position="126"/>
        <end position="149"/>
    </location>
</feature>
<evidence type="ECO:0000256" key="1">
    <source>
        <dbReference type="ARBA" id="ARBA00004651"/>
    </source>
</evidence>
<dbReference type="CDD" id="cd06173">
    <property type="entry name" value="MFS_MefA_like"/>
    <property type="match status" value="1"/>
</dbReference>
<keyword evidence="2" id="KW-0813">Transport</keyword>
<evidence type="ECO:0000256" key="7">
    <source>
        <dbReference type="SAM" id="Phobius"/>
    </source>
</evidence>
<evidence type="ECO:0000256" key="3">
    <source>
        <dbReference type="ARBA" id="ARBA00022475"/>
    </source>
</evidence>
<organism evidence="8 9">
    <name type="scientific">Halobacillus amylolyticus</name>
    <dbReference type="NCBI Taxonomy" id="2932259"/>
    <lineage>
        <taxon>Bacteria</taxon>
        <taxon>Bacillati</taxon>
        <taxon>Bacillota</taxon>
        <taxon>Bacilli</taxon>
        <taxon>Bacillales</taxon>
        <taxon>Bacillaceae</taxon>
        <taxon>Halobacillus</taxon>
    </lineage>
</organism>
<feature type="transmembrane region" description="Helical" evidence="7">
    <location>
        <begin position="6"/>
        <end position="24"/>
    </location>
</feature>
<evidence type="ECO:0000256" key="5">
    <source>
        <dbReference type="ARBA" id="ARBA00022989"/>
    </source>
</evidence>
<accession>A0ABY4HE85</accession>
<gene>
    <name evidence="8" type="ORF">MUO15_05005</name>
</gene>
<dbReference type="Proteomes" id="UP000830326">
    <property type="component" value="Chromosome"/>
</dbReference>
<keyword evidence="5 7" id="KW-1133">Transmembrane helix</keyword>
<evidence type="ECO:0000256" key="2">
    <source>
        <dbReference type="ARBA" id="ARBA00022448"/>
    </source>
</evidence>
<feature type="transmembrane region" description="Helical" evidence="7">
    <location>
        <begin position="254"/>
        <end position="273"/>
    </location>
</feature>
<dbReference type="PANTHER" id="PTHR43266:SF2">
    <property type="entry name" value="MAJOR FACILITATOR SUPERFAMILY (MFS) PROFILE DOMAIN-CONTAINING PROTEIN"/>
    <property type="match status" value="1"/>
</dbReference>
<protein>
    <submittedName>
        <fullName evidence="8">MFS transporter</fullName>
    </submittedName>
</protein>
<dbReference type="PANTHER" id="PTHR43266">
    <property type="entry name" value="MACROLIDE-EFFLUX PROTEIN"/>
    <property type="match status" value="1"/>
</dbReference>
<keyword evidence="3" id="KW-1003">Cell membrane</keyword>
<evidence type="ECO:0000313" key="9">
    <source>
        <dbReference type="Proteomes" id="UP000830326"/>
    </source>
</evidence>
<dbReference type="InterPro" id="IPR036259">
    <property type="entry name" value="MFS_trans_sf"/>
</dbReference>
<keyword evidence="6 7" id="KW-0472">Membrane</keyword>
<keyword evidence="4 7" id="KW-0812">Transmembrane</keyword>
<dbReference type="RefSeq" id="WP_245033995.1">
    <property type="nucleotide sequence ID" value="NZ_CP095075.1"/>
</dbReference>
<proteinExistence type="predicted"/>